<gene>
    <name evidence="2" type="ORF">BKA67DRAFT_638321</name>
</gene>
<evidence type="ECO:0000256" key="1">
    <source>
        <dbReference type="SAM" id="Phobius"/>
    </source>
</evidence>
<dbReference type="RefSeq" id="XP_045955467.1">
    <property type="nucleotide sequence ID" value="XM_046105711.1"/>
</dbReference>
<evidence type="ECO:0000313" key="3">
    <source>
        <dbReference type="Proteomes" id="UP000758603"/>
    </source>
</evidence>
<proteinExistence type="predicted"/>
<keyword evidence="1" id="KW-0812">Transmembrane</keyword>
<sequence>MGFSRLIRVRKGDALLGSHPLRHKGRLPMLRFCRLFGSLYGIAFTMWYSSGTGMSLA</sequence>
<protein>
    <submittedName>
        <fullName evidence="2">Uncharacterized protein</fullName>
    </submittedName>
</protein>
<feature type="transmembrane region" description="Helical" evidence="1">
    <location>
        <begin position="32"/>
        <end position="50"/>
    </location>
</feature>
<dbReference type="Proteomes" id="UP000758603">
    <property type="component" value="Unassembled WGS sequence"/>
</dbReference>
<keyword evidence="1" id="KW-1133">Transmembrane helix</keyword>
<reference evidence="2" key="1">
    <citation type="journal article" date="2021" name="Nat. Commun.">
        <title>Genetic determinants of endophytism in the Arabidopsis root mycobiome.</title>
        <authorList>
            <person name="Mesny F."/>
            <person name="Miyauchi S."/>
            <person name="Thiergart T."/>
            <person name="Pickel B."/>
            <person name="Atanasova L."/>
            <person name="Karlsson M."/>
            <person name="Huettel B."/>
            <person name="Barry K.W."/>
            <person name="Haridas S."/>
            <person name="Chen C."/>
            <person name="Bauer D."/>
            <person name="Andreopoulos W."/>
            <person name="Pangilinan J."/>
            <person name="LaButti K."/>
            <person name="Riley R."/>
            <person name="Lipzen A."/>
            <person name="Clum A."/>
            <person name="Drula E."/>
            <person name="Henrissat B."/>
            <person name="Kohler A."/>
            <person name="Grigoriev I.V."/>
            <person name="Martin F.M."/>
            <person name="Hacquard S."/>
        </authorList>
    </citation>
    <scope>NUCLEOTIDE SEQUENCE</scope>
    <source>
        <strain evidence="2">MPI-SDFR-AT-0073</strain>
    </source>
</reference>
<keyword evidence="1" id="KW-0472">Membrane</keyword>
<organism evidence="2 3">
    <name type="scientific">Truncatella angustata</name>
    <dbReference type="NCBI Taxonomy" id="152316"/>
    <lineage>
        <taxon>Eukaryota</taxon>
        <taxon>Fungi</taxon>
        <taxon>Dikarya</taxon>
        <taxon>Ascomycota</taxon>
        <taxon>Pezizomycotina</taxon>
        <taxon>Sordariomycetes</taxon>
        <taxon>Xylariomycetidae</taxon>
        <taxon>Amphisphaeriales</taxon>
        <taxon>Sporocadaceae</taxon>
        <taxon>Truncatella</taxon>
    </lineage>
</organism>
<dbReference type="EMBL" id="JAGPXC010000007">
    <property type="protein sequence ID" value="KAH6648960.1"/>
    <property type="molecule type" value="Genomic_DNA"/>
</dbReference>
<evidence type="ECO:0000313" key="2">
    <source>
        <dbReference type="EMBL" id="KAH6648960.1"/>
    </source>
</evidence>
<dbReference type="GeneID" id="70134602"/>
<dbReference type="AlphaFoldDB" id="A0A9P8UFC8"/>
<comment type="caution">
    <text evidence="2">The sequence shown here is derived from an EMBL/GenBank/DDBJ whole genome shotgun (WGS) entry which is preliminary data.</text>
</comment>
<accession>A0A9P8UFC8</accession>
<name>A0A9P8UFC8_9PEZI</name>
<keyword evidence="3" id="KW-1185">Reference proteome</keyword>